<name>A0A9W7B0Z8_9STRA</name>
<dbReference type="OrthoDB" id="193308at2759"/>
<dbReference type="Proteomes" id="UP001165085">
    <property type="component" value="Unassembled WGS sequence"/>
</dbReference>
<dbReference type="AlphaFoldDB" id="A0A9W7B0Z8"/>
<gene>
    <name evidence="2" type="ORF">TrST_g5706</name>
</gene>
<feature type="signal peptide" evidence="1">
    <location>
        <begin position="1"/>
        <end position="18"/>
    </location>
</feature>
<sequence length="329" mass="36125">MYLRALALFVILAVGTDGWSGSSFRNVNKFERTKRSEAVTPIELAARNTAANVLSVWLAGGVALSSSPAEAIQNVPMELTDADAAAPYALNVNRRTSRRLANQVEKKKSNEKAMEKVYQLGLKDVAGSLFFGGALYFATGSRNSGLIPFLGDFLYEEEEQWLVDRKAGLYSPVPAEFLAAYVCLVAALGVVIERLVLFYGTAGDTNLCLQLSVVALINGGFLELSRIDSGEKGVTRDEAELNTLWESEFEEFAEKKIVRKDSGSCHRNDVVKAYRRFYAKYRTNEVEGGPSDIDIEQLFVQWNKRVGSGVLASQAGFVKGVVLIEEPQL</sequence>
<keyword evidence="3" id="KW-1185">Reference proteome</keyword>
<feature type="chain" id="PRO_5040793159" evidence="1">
    <location>
        <begin position="19"/>
        <end position="329"/>
    </location>
</feature>
<comment type="caution">
    <text evidence="2">The sequence shown here is derived from an EMBL/GenBank/DDBJ whole genome shotgun (WGS) entry which is preliminary data.</text>
</comment>
<organism evidence="2 3">
    <name type="scientific">Triparma strigata</name>
    <dbReference type="NCBI Taxonomy" id="1606541"/>
    <lineage>
        <taxon>Eukaryota</taxon>
        <taxon>Sar</taxon>
        <taxon>Stramenopiles</taxon>
        <taxon>Ochrophyta</taxon>
        <taxon>Bolidophyceae</taxon>
        <taxon>Parmales</taxon>
        <taxon>Triparmaceae</taxon>
        <taxon>Triparma</taxon>
    </lineage>
</organism>
<keyword evidence="1" id="KW-0732">Signal</keyword>
<dbReference type="EMBL" id="BRXY01000209">
    <property type="protein sequence ID" value="GMH77560.1"/>
    <property type="molecule type" value="Genomic_DNA"/>
</dbReference>
<protein>
    <submittedName>
        <fullName evidence="2">Uncharacterized protein</fullName>
    </submittedName>
</protein>
<accession>A0A9W7B0Z8</accession>
<evidence type="ECO:0000256" key="1">
    <source>
        <dbReference type="SAM" id="SignalP"/>
    </source>
</evidence>
<proteinExistence type="predicted"/>
<reference evidence="3" key="1">
    <citation type="journal article" date="2023" name="Commun. Biol.">
        <title>Genome analysis of Parmales, the sister group of diatoms, reveals the evolutionary specialization of diatoms from phago-mixotrophs to photoautotrophs.</title>
        <authorList>
            <person name="Ban H."/>
            <person name="Sato S."/>
            <person name="Yoshikawa S."/>
            <person name="Yamada K."/>
            <person name="Nakamura Y."/>
            <person name="Ichinomiya M."/>
            <person name="Sato N."/>
            <person name="Blanc-Mathieu R."/>
            <person name="Endo H."/>
            <person name="Kuwata A."/>
            <person name="Ogata H."/>
        </authorList>
    </citation>
    <scope>NUCLEOTIDE SEQUENCE [LARGE SCALE GENOMIC DNA]</scope>
    <source>
        <strain evidence="3">NIES 3701</strain>
    </source>
</reference>
<evidence type="ECO:0000313" key="3">
    <source>
        <dbReference type="Proteomes" id="UP001165085"/>
    </source>
</evidence>
<evidence type="ECO:0000313" key="2">
    <source>
        <dbReference type="EMBL" id="GMH77560.1"/>
    </source>
</evidence>